<dbReference type="SUPFAM" id="SSF51735">
    <property type="entry name" value="NAD(P)-binding Rossmann-fold domains"/>
    <property type="match status" value="1"/>
</dbReference>
<dbReference type="Pfam" id="PF01370">
    <property type="entry name" value="Epimerase"/>
    <property type="match status" value="1"/>
</dbReference>
<evidence type="ECO:0000313" key="2">
    <source>
        <dbReference type="EMBL" id="TBO41166.1"/>
    </source>
</evidence>
<dbReference type="EMBL" id="SIXF01000015">
    <property type="protein sequence ID" value="TBO41166.1"/>
    <property type="molecule type" value="Genomic_DNA"/>
</dbReference>
<keyword evidence="3" id="KW-1185">Reference proteome</keyword>
<organism evidence="2 3">
    <name type="scientific">Pedobacter kyonggii</name>
    <dbReference type="NCBI Taxonomy" id="1926871"/>
    <lineage>
        <taxon>Bacteria</taxon>
        <taxon>Pseudomonadati</taxon>
        <taxon>Bacteroidota</taxon>
        <taxon>Sphingobacteriia</taxon>
        <taxon>Sphingobacteriales</taxon>
        <taxon>Sphingobacteriaceae</taxon>
        <taxon>Pedobacter</taxon>
    </lineage>
</organism>
<protein>
    <submittedName>
        <fullName evidence="2">NAD-dependent epimerase/dehydratase family protein</fullName>
    </submittedName>
</protein>
<dbReference type="InterPro" id="IPR050177">
    <property type="entry name" value="Lipid_A_modif_metabolic_enz"/>
</dbReference>
<dbReference type="InterPro" id="IPR036291">
    <property type="entry name" value="NAD(P)-bd_dom_sf"/>
</dbReference>
<dbReference type="PANTHER" id="PTHR43245">
    <property type="entry name" value="BIFUNCTIONAL POLYMYXIN RESISTANCE PROTEIN ARNA"/>
    <property type="match status" value="1"/>
</dbReference>
<evidence type="ECO:0000259" key="1">
    <source>
        <dbReference type="Pfam" id="PF01370"/>
    </source>
</evidence>
<sequence length="322" mass="36481">MPHNFELIKNEDMHTILGAGGPTANALTRELTNTNETIRLVSRKPISTSNPNVSWVKADLLNEVELFAAAEGSKVIYLCAGLVYDAKIWQQQWPVIIQNVINLTKRTDARLIFFDNVYMYGLVNGPMTEDTPYHPCSLKGEVRAKVAEQLMNESKAGNINVTIARAADFYGADSMNSFFDMMVLDKFAKKNRAQWIGDPNTLHSFTYIEDAGKALFLLGQTPDSGNLIWHLPTAAPLKGKAFIEMAAKIYETKPQYSIINKLMLRLVGLFKKVVAGTVEMYYQYDHDYHFDSTKFEKAFNFKPTPYYDGILKLSKTMYKKQN</sequence>
<dbReference type="Proteomes" id="UP000291819">
    <property type="component" value="Unassembled WGS sequence"/>
</dbReference>
<evidence type="ECO:0000313" key="3">
    <source>
        <dbReference type="Proteomes" id="UP000291819"/>
    </source>
</evidence>
<dbReference type="AlphaFoldDB" id="A0A4Q9HAT3"/>
<dbReference type="PANTHER" id="PTHR43245:SF13">
    <property type="entry name" value="UDP-D-APIOSE_UDP-D-XYLOSE SYNTHASE 2"/>
    <property type="match status" value="1"/>
</dbReference>
<feature type="domain" description="NAD-dependent epimerase/dehydratase" evidence="1">
    <location>
        <begin position="16"/>
        <end position="225"/>
    </location>
</feature>
<name>A0A4Q9HAT3_9SPHI</name>
<comment type="caution">
    <text evidence="2">The sequence shown here is derived from an EMBL/GenBank/DDBJ whole genome shotgun (WGS) entry which is preliminary data.</text>
</comment>
<dbReference type="OrthoDB" id="112777at2"/>
<accession>A0A4Q9HAT3</accession>
<reference evidence="2 3" key="1">
    <citation type="submission" date="2019-02" db="EMBL/GenBank/DDBJ databases">
        <title>Pedobacter kyonggii whole genome sequence analysis.</title>
        <authorList>
            <person name="Dahal R.H."/>
        </authorList>
    </citation>
    <scope>NUCLEOTIDE SEQUENCE [LARGE SCALE GENOMIC DNA]</scope>
    <source>
        <strain evidence="2 3">K-4-11-1</strain>
    </source>
</reference>
<proteinExistence type="predicted"/>
<dbReference type="Gene3D" id="3.40.50.720">
    <property type="entry name" value="NAD(P)-binding Rossmann-like Domain"/>
    <property type="match status" value="1"/>
</dbReference>
<gene>
    <name evidence="2" type="ORF">EYS08_15505</name>
</gene>
<dbReference type="InterPro" id="IPR001509">
    <property type="entry name" value="Epimerase_deHydtase"/>
</dbReference>